<protein>
    <submittedName>
        <fullName evidence="1">Uncharacterized protein</fullName>
    </submittedName>
</protein>
<comment type="caution">
    <text evidence="1">The sequence shown here is derived from an EMBL/GenBank/DDBJ whole genome shotgun (WGS) entry which is preliminary data.</text>
</comment>
<keyword evidence="2" id="KW-1185">Reference proteome</keyword>
<dbReference type="Proteomes" id="UP000094444">
    <property type="component" value="Unassembled WGS sequence"/>
</dbReference>
<evidence type="ECO:0000313" key="2">
    <source>
        <dbReference type="Proteomes" id="UP000094444"/>
    </source>
</evidence>
<organism evidence="1 2">
    <name type="scientific">Diaporthe helianthi</name>
    <dbReference type="NCBI Taxonomy" id="158607"/>
    <lineage>
        <taxon>Eukaryota</taxon>
        <taxon>Fungi</taxon>
        <taxon>Dikarya</taxon>
        <taxon>Ascomycota</taxon>
        <taxon>Pezizomycotina</taxon>
        <taxon>Sordariomycetes</taxon>
        <taxon>Sordariomycetidae</taxon>
        <taxon>Diaporthales</taxon>
        <taxon>Diaporthaceae</taxon>
        <taxon>Diaporthe</taxon>
    </lineage>
</organism>
<dbReference type="InParanoid" id="A0A2P5HXX8"/>
<dbReference type="AlphaFoldDB" id="A0A2P5HXX8"/>
<dbReference type="EMBL" id="MAVT02000528">
    <property type="protein sequence ID" value="POS75112.1"/>
    <property type="molecule type" value="Genomic_DNA"/>
</dbReference>
<gene>
    <name evidence="1" type="ORF">DHEL01_v206489</name>
</gene>
<proteinExistence type="predicted"/>
<reference evidence="1" key="1">
    <citation type="submission" date="2017-09" db="EMBL/GenBank/DDBJ databases">
        <title>Polyketide synthases of a Diaporthe helianthi virulent isolate.</title>
        <authorList>
            <person name="Baroncelli R."/>
        </authorList>
    </citation>
    <scope>NUCLEOTIDE SEQUENCE [LARGE SCALE GENOMIC DNA]</scope>
    <source>
        <strain evidence="1">7/96</strain>
    </source>
</reference>
<accession>A0A2P5HXX8</accession>
<name>A0A2P5HXX8_DIAHE</name>
<evidence type="ECO:0000313" key="1">
    <source>
        <dbReference type="EMBL" id="POS75112.1"/>
    </source>
</evidence>
<sequence length="281" mass="31260">MAHYSHIAEILREQTPEPTVNESSIVFINGNQYDGVKDESIVFINANQYDGYDGVKDESIVFINANQYDGVKDESIVFINANQDDGVKDESIVFINGNQYDGVKEESIVFINANQYDGVKDESIVFINGNHVTQVPRAARKFYIPTNVKSTLAITVNFRTAWSPAPGPSMLLWTTNSAKSTRVLPPMSSKAVFPQTWYPRKFFWPHLATLSNIWLHSRLPAVHVEVDIIIAGAENMLCDDDPNFEYWPAVEEKQLAGRSVTLITVSMLGGVSSVSGVVLNP</sequence>
<dbReference type="OrthoDB" id="10626640at2759"/>